<dbReference type="RefSeq" id="WP_311503366.1">
    <property type="nucleotide sequence ID" value="NZ_JAVRHK010000006.1"/>
</dbReference>
<dbReference type="EMBL" id="JAVRHK010000006">
    <property type="protein sequence ID" value="MDT0677022.1"/>
    <property type="molecule type" value="Genomic_DNA"/>
</dbReference>
<gene>
    <name evidence="2" type="ORF">RM539_10555</name>
</gene>
<dbReference type="Proteomes" id="UP001262582">
    <property type="component" value="Unassembled WGS sequence"/>
</dbReference>
<dbReference type="Pfam" id="PF06713">
    <property type="entry name" value="bPH_4"/>
    <property type="match status" value="1"/>
</dbReference>
<evidence type="ECO:0000313" key="2">
    <source>
        <dbReference type="EMBL" id="MDT0677022.1"/>
    </source>
</evidence>
<sequence>IIISILIPLLWAQFSTKYVLNQNHLIYQSGPIRGKIEIERIRKIIKGKSLWTGFKPAIARKGLIIKFDKYDEIYISPESNEMFVKKILELNPKIELVSSMKKNTYTS</sequence>
<feature type="domain" description="Uncharacterized protein YyaB-like PH" evidence="1">
    <location>
        <begin position="16"/>
        <end position="91"/>
    </location>
</feature>
<keyword evidence="3" id="KW-1185">Reference proteome</keyword>
<dbReference type="InterPro" id="IPR009589">
    <property type="entry name" value="PH_YyaB-like"/>
</dbReference>
<accession>A0ABU3D661</accession>
<name>A0ABU3D661_9FLAO</name>
<evidence type="ECO:0000313" key="3">
    <source>
        <dbReference type="Proteomes" id="UP001262582"/>
    </source>
</evidence>
<evidence type="ECO:0000259" key="1">
    <source>
        <dbReference type="Pfam" id="PF06713"/>
    </source>
</evidence>
<protein>
    <submittedName>
        <fullName evidence="2">PH domain-containing protein</fullName>
    </submittedName>
</protein>
<proteinExistence type="predicted"/>
<reference evidence="2 3" key="1">
    <citation type="submission" date="2023-09" db="EMBL/GenBank/DDBJ databases">
        <authorList>
            <person name="Rey-Velasco X."/>
        </authorList>
    </citation>
    <scope>NUCLEOTIDE SEQUENCE [LARGE SCALE GENOMIC DNA]</scope>
    <source>
        <strain evidence="2 3">F117</strain>
    </source>
</reference>
<organism evidence="2 3">
    <name type="scientific">Autumnicola musiva</name>
    <dbReference type="NCBI Taxonomy" id="3075589"/>
    <lineage>
        <taxon>Bacteria</taxon>
        <taxon>Pseudomonadati</taxon>
        <taxon>Bacteroidota</taxon>
        <taxon>Flavobacteriia</taxon>
        <taxon>Flavobacteriales</taxon>
        <taxon>Flavobacteriaceae</taxon>
        <taxon>Autumnicola</taxon>
    </lineage>
</organism>
<comment type="caution">
    <text evidence="2">The sequence shown here is derived from an EMBL/GenBank/DDBJ whole genome shotgun (WGS) entry which is preliminary data.</text>
</comment>
<feature type="non-terminal residue" evidence="2">
    <location>
        <position position="1"/>
    </location>
</feature>